<dbReference type="PANTHER" id="PTHR33744:SF1">
    <property type="entry name" value="DNA-BINDING TRANSCRIPTIONAL ACTIVATOR ADER"/>
    <property type="match status" value="1"/>
</dbReference>
<proteinExistence type="predicted"/>
<evidence type="ECO:0000313" key="3">
    <source>
        <dbReference type="EMBL" id="GGE22116.1"/>
    </source>
</evidence>
<reference evidence="3" key="1">
    <citation type="journal article" date="2014" name="Int. J. Syst. Evol. Microbiol.">
        <title>Complete genome sequence of Corynebacterium casei LMG S-19264T (=DSM 44701T), isolated from a smear-ripened cheese.</title>
        <authorList>
            <consortium name="US DOE Joint Genome Institute (JGI-PGF)"/>
            <person name="Walter F."/>
            <person name="Albersmeier A."/>
            <person name="Kalinowski J."/>
            <person name="Ruckert C."/>
        </authorList>
    </citation>
    <scope>NUCLEOTIDE SEQUENCE</scope>
    <source>
        <strain evidence="3">CGMCC 1.15179</strain>
    </source>
</reference>
<keyword evidence="4" id="KW-1185">Reference proteome</keyword>
<dbReference type="InterPro" id="IPR025736">
    <property type="entry name" value="PucR_C-HTH_dom"/>
</dbReference>
<dbReference type="InterPro" id="IPR051448">
    <property type="entry name" value="CdaR-like_regulators"/>
</dbReference>
<organism evidence="3 4">
    <name type="scientific">Marinithermofilum abyssi</name>
    <dbReference type="NCBI Taxonomy" id="1571185"/>
    <lineage>
        <taxon>Bacteria</taxon>
        <taxon>Bacillati</taxon>
        <taxon>Bacillota</taxon>
        <taxon>Bacilli</taxon>
        <taxon>Bacillales</taxon>
        <taxon>Thermoactinomycetaceae</taxon>
        <taxon>Marinithermofilum</taxon>
    </lineage>
</organism>
<dbReference type="InterPro" id="IPR012914">
    <property type="entry name" value="PucR_dom"/>
</dbReference>
<reference evidence="3" key="2">
    <citation type="submission" date="2020-09" db="EMBL/GenBank/DDBJ databases">
        <authorList>
            <person name="Sun Q."/>
            <person name="Zhou Y."/>
        </authorList>
    </citation>
    <scope>NUCLEOTIDE SEQUENCE</scope>
    <source>
        <strain evidence="3">CGMCC 1.15179</strain>
    </source>
</reference>
<dbReference type="Gene3D" id="1.10.10.2840">
    <property type="entry name" value="PucR C-terminal helix-turn-helix domain"/>
    <property type="match status" value="1"/>
</dbReference>
<dbReference type="RefSeq" id="WP_188648255.1">
    <property type="nucleotide sequence ID" value="NZ_BMHQ01000009.1"/>
</dbReference>
<dbReference type="Pfam" id="PF07905">
    <property type="entry name" value="PucR"/>
    <property type="match status" value="1"/>
</dbReference>
<dbReference type="Proteomes" id="UP000625210">
    <property type="component" value="Unassembled WGS sequence"/>
</dbReference>
<evidence type="ECO:0000313" key="4">
    <source>
        <dbReference type="Proteomes" id="UP000625210"/>
    </source>
</evidence>
<sequence>MDHREPFTVADVLKRPIFLTSRVAAGKRGLSRPVRWVHVLEDTQSASFVNGQELILTTGMGLNGQDALALQFVQQLTERGVSGLCIELVRHFTQVPKSVIQFADTHGFPIIVFEQEVRFIDITQDIHAYLIHRHHHQLVSLEEMSRRFLQLTLRPQGILQILRLLYEETGCCVWLKDHFDTDLTYPPEVTPATFQKQQEIVQPILALDMQVGELHLAHDGNFAEFHHFILDRAATAIAQELLRRISLEERQLRQVQKWIDELLSRGRAQVPSALSSALHQGNPCALAAIAPVSTDTDMLEESIHLQWIRQAFPAFYREGIHAWIAPQEHGWAMVLTDLQGRPPHTFTSAIQKGFDRLFAQMNGRATWCSNPFRIGISQGFYQLQQAPQAWSQAMLALKVHKRPGMDLFFSQTDSSSHSSYSLTCYDDLHTWQLFLQMDPATLQNYISDQLGPLLDYDRQNGTELIRTLEAFFACGQSKQHTAKTLFIHRQTLYYRLEQITNLLGKRWEEPPRRLALDTALAAHRFLEIHQQPYPRSAPQKIPGEG</sequence>
<evidence type="ECO:0008006" key="5">
    <source>
        <dbReference type="Google" id="ProtNLM"/>
    </source>
</evidence>
<dbReference type="PANTHER" id="PTHR33744">
    <property type="entry name" value="CARBOHYDRATE DIACID REGULATOR"/>
    <property type="match status" value="1"/>
</dbReference>
<dbReference type="AlphaFoldDB" id="A0A8J2VIG5"/>
<feature type="domain" description="Purine catabolism PurC-like" evidence="1">
    <location>
        <begin position="11"/>
        <end position="130"/>
    </location>
</feature>
<dbReference type="InterPro" id="IPR042070">
    <property type="entry name" value="PucR_C-HTH_sf"/>
</dbReference>
<dbReference type="Pfam" id="PF13556">
    <property type="entry name" value="HTH_30"/>
    <property type="match status" value="1"/>
</dbReference>
<comment type="caution">
    <text evidence="3">The sequence shown here is derived from an EMBL/GenBank/DDBJ whole genome shotgun (WGS) entry which is preliminary data.</text>
</comment>
<evidence type="ECO:0000259" key="2">
    <source>
        <dbReference type="Pfam" id="PF13556"/>
    </source>
</evidence>
<name>A0A8J2VIG5_9BACL</name>
<protein>
    <recommendedName>
        <fullName evidence="5">PucR family transcriptional regulator</fullName>
    </recommendedName>
</protein>
<accession>A0A8J2VIG5</accession>
<gene>
    <name evidence="3" type="ORF">GCM10011571_25240</name>
</gene>
<dbReference type="EMBL" id="BMHQ01000009">
    <property type="protein sequence ID" value="GGE22116.1"/>
    <property type="molecule type" value="Genomic_DNA"/>
</dbReference>
<feature type="domain" description="PucR C-terminal helix-turn-helix" evidence="2">
    <location>
        <begin position="464"/>
        <end position="522"/>
    </location>
</feature>
<evidence type="ECO:0000259" key="1">
    <source>
        <dbReference type="Pfam" id="PF07905"/>
    </source>
</evidence>